<proteinExistence type="predicted"/>
<protein>
    <submittedName>
        <fullName evidence="1">Uncharacterized protein</fullName>
    </submittedName>
</protein>
<dbReference type="AlphaFoldDB" id="A0A9N9RYP0"/>
<evidence type="ECO:0000313" key="2">
    <source>
        <dbReference type="Proteomes" id="UP001153620"/>
    </source>
</evidence>
<sequence>MVLEVASLTNENFLNELQESAAKKDWKNILKISKRYGFAISTIALWVFPSEFCLQQMKTTLKSLNISNILSVGCGIGLLEFIIRESVGVKMSGLEIDSKYWSRKKPFINLKFVEHGQELSSKLILDTCLSKNWDFALLFCYFNLRRAFNEYIKYYKGNYVIIIGPAANTGRYTDPLPLDFQDNEEFQLVHLSDFGDNRDLLAIYERKNKKFAV</sequence>
<reference evidence="1" key="2">
    <citation type="submission" date="2022-10" db="EMBL/GenBank/DDBJ databases">
        <authorList>
            <consortium name="ENA_rothamsted_submissions"/>
            <consortium name="culmorum"/>
            <person name="King R."/>
        </authorList>
    </citation>
    <scope>NUCLEOTIDE SEQUENCE</scope>
</reference>
<gene>
    <name evidence="1" type="ORF">CHIRRI_LOCUS10328</name>
</gene>
<dbReference type="Proteomes" id="UP001153620">
    <property type="component" value="Chromosome 3"/>
</dbReference>
<organism evidence="1 2">
    <name type="scientific">Chironomus riparius</name>
    <dbReference type="NCBI Taxonomy" id="315576"/>
    <lineage>
        <taxon>Eukaryota</taxon>
        <taxon>Metazoa</taxon>
        <taxon>Ecdysozoa</taxon>
        <taxon>Arthropoda</taxon>
        <taxon>Hexapoda</taxon>
        <taxon>Insecta</taxon>
        <taxon>Pterygota</taxon>
        <taxon>Neoptera</taxon>
        <taxon>Endopterygota</taxon>
        <taxon>Diptera</taxon>
        <taxon>Nematocera</taxon>
        <taxon>Chironomoidea</taxon>
        <taxon>Chironomidae</taxon>
        <taxon>Chironominae</taxon>
        <taxon>Chironomus</taxon>
    </lineage>
</organism>
<accession>A0A9N9RYP0</accession>
<name>A0A9N9RYP0_9DIPT</name>
<dbReference type="EMBL" id="OU895879">
    <property type="protein sequence ID" value="CAG9807479.1"/>
    <property type="molecule type" value="Genomic_DNA"/>
</dbReference>
<evidence type="ECO:0000313" key="1">
    <source>
        <dbReference type="EMBL" id="CAG9807479.1"/>
    </source>
</evidence>
<reference evidence="1" key="1">
    <citation type="submission" date="2022-01" db="EMBL/GenBank/DDBJ databases">
        <authorList>
            <person name="King R."/>
        </authorList>
    </citation>
    <scope>NUCLEOTIDE SEQUENCE</scope>
</reference>
<keyword evidence="2" id="KW-1185">Reference proteome</keyword>
<dbReference type="OrthoDB" id="6375980at2759"/>